<proteinExistence type="predicted"/>
<organism evidence="1 2">
    <name type="scientific">Sphingobacterium zeae</name>
    <dbReference type="NCBI Taxonomy" id="1776859"/>
    <lineage>
        <taxon>Bacteria</taxon>
        <taxon>Pseudomonadati</taxon>
        <taxon>Bacteroidota</taxon>
        <taxon>Sphingobacteriia</taxon>
        <taxon>Sphingobacteriales</taxon>
        <taxon>Sphingobacteriaceae</taxon>
        <taxon>Sphingobacterium</taxon>
    </lineage>
</organism>
<dbReference type="RefSeq" id="WP_307185979.1">
    <property type="nucleotide sequence ID" value="NZ_JAUTBA010000001.1"/>
</dbReference>
<dbReference type="Proteomes" id="UP001244640">
    <property type="component" value="Unassembled WGS sequence"/>
</dbReference>
<gene>
    <name evidence="1" type="ORF">QE382_002288</name>
</gene>
<evidence type="ECO:0008006" key="3">
    <source>
        <dbReference type="Google" id="ProtNLM"/>
    </source>
</evidence>
<protein>
    <recommendedName>
        <fullName evidence="3">DUF4421 domain-containing protein</fullName>
    </recommendedName>
</protein>
<comment type="caution">
    <text evidence="1">The sequence shown here is derived from an EMBL/GenBank/DDBJ whole genome shotgun (WGS) entry which is preliminary data.</text>
</comment>
<evidence type="ECO:0000313" key="1">
    <source>
        <dbReference type="EMBL" id="MDQ1150304.1"/>
    </source>
</evidence>
<keyword evidence="2" id="KW-1185">Reference proteome</keyword>
<accession>A0ABU0U5S5</accession>
<sequence>MNYQSIMHIKKELQGQNAIKLLFLFILLLICLDKTQAQTKYFLLEDTSKNYKVHQVTMSAKELYGIDAKVECFNILYDGYALDKKAFKKGYDQNLILFSVLPDLEGKETWKEIALDSIQKSIIKFGTLNNLFESHTYSLFFNKYGNKTKFLNEYKIIVNRKGKFYVPTTCLLQFYAIRNRAEIFTNPFGTINTDLHEISIKEVEKIYMDRYPYSEFPLYGIGESPYRIISFDRLRDRREYLSKKINLKTGEIGYQFWTFTDWYEHSHNYELERGIDRFLYTPGKGIIGGSFDFYFYFNRKKLPIKYMDFLNNIKEEKVMMGDDFK</sequence>
<reference evidence="1 2" key="1">
    <citation type="submission" date="2023-07" db="EMBL/GenBank/DDBJ databases">
        <title>Functional and genomic diversity of the sorghum phyllosphere microbiome.</title>
        <authorList>
            <person name="Shade A."/>
        </authorList>
    </citation>
    <scope>NUCLEOTIDE SEQUENCE [LARGE SCALE GENOMIC DNA]</scope>
    <source>
        <strain evidence="1 2">SORGH_AS_0892</strain>
    </source>
</reference>
<evidence type="ECO:0000313" key="2">
    <source>
        <dbReference type="Proteomes" id="UP001244640"/>
    </source>
</evidence>
<dbReference type="EMBL" id="JAUTBA010000001">
    <property type="protein sequence ID" value="MDQ1150304.1"/>
    <property type="molecule type" value="Genomic_DNA"/>
</dbReference>
<name>A0ABU0U5S5_9SPHI</name>